<comment type="subcellular location">
    <subcellularLocation>
        <location evidence="1">Nucleus</location>
    </subcellularLocation>
</comment>
<name>A0A1Y2FZM4_9BASI</name>
<dbReference type="Pfam" id="PF08423">
    <property type="entry name" value="Rad51"/>
    <property type="match status" value="1"/>
</dbReference>
<proteinExistence type="predicted"/>
<dbReference type="Proteomes" id="UP000193467">
    <property type="component" value="Unassembled WGS sequence"/>
</dbReference>
<evidence type="ECO:0000256" key="1">
    <source>
        <dbReference type="ARBA" id="ARBA00004123"/>
    </source>
</evidence>
<feature type="domain" description="Rad51-like C-terminal" evidence="7">
    <location>
        <begin position="31"/>
        <end position="208"/>
    </location>
</feature>
<sequence>MALPARTVGQGFPSLAPSKPASSLLATTSAALPISSGCPSLDSLLSIHGDGLPPASILELLGPPGVGKTRTALGFAINPRFGALERGDSEGEVLVVDAEGSLSPTLLHDTADLYAEHNHRGPTSATEVCQGIHYRRIYDASLLVAFFYSLPTWLAEHREVNLIILDSLSSHLRPTSLDLNTKNLLFNLIKSTLSLVTAQYGVSVITTTYLSLKLFSPEGLPSHFTQRNAEALLIPQLADSWIPVSRGGGGEVKRVVLYFDEHGERMAHLVASTSPARVTSVGFTMDALGPCDHPPV</sequence>
<keyword evidence="3" id="KW-0227">DNA damage</keyword>
<evidence type="ECO:0000256" key="6">
    <source>
        <dbReference type="ARBA" id="ARBA00023242"/>
    </source>
</evidence>
<gene>
    <name evidence="8" type="ORF">BCR35DRAFT_351209</name>
</gene>
<dbReference type="GO" id="GO:0000707">
    <property type="term" value="P:meiotic DNA recombinase assembly"/>
    <property type="evidence" value="ECO:0007669"/>
    <property type="project" value="TreeGrafter"/>
</dbReference>
<protein>
    <submittedName>
        <fullName evidence="8">p-loop containing nucleoside triphosphate hydrolase protein</fullName>
    </submittedName>
</protein>
<evidence type="ECO:0000256" key="4">
    <source>
        <dbReference type="ARBA" id="ARBA00022840"/>
    </source>
</evidence>
<evidence type="ECO:0000313" key="8">
    <source>
        <dbReference type="EMBL" id="ORY88075.1"/>
    </source>
</evidence>
<dbReference type="InParanoid" id="A0A1Y2FZM4"/>
<dbReference type="OrthoDB" id="5957327at2759"/>
<dbReference type="GO" id="GO:0005657">
    <property type="term" value="C:replication fork"/>
    <property type="evidence" value="ECO:0007669"/>
    <property type="project" value="TreeGrafter"/>
</dbReference>
<evidence type="ECO:0000256" key="3">
    <source>
        <dbReference type="ARBA" id="ARBA00022763"/>
    </source>
</evidence>
<comment type="caution">
    <text evidence="8">The sequence shown here is derived from an EMBL/GenBank/DDBJ whole genome shotgun (WGS) entry which is preliminary data.</text>
</comment>
<keyword evidence="8" id="KW-0378">Hydrolase</keyword>
<dbReference type="InterPro" id="IPR052093">
    <property type="entry name" value="HR_Repair_Mediator"/>
</dbReference>
<keyword evidence="9" id="KW-1185">Reference proteome</keyword>
<dbReference type="GO" id="GO:0005524">
    <property type="term" value="F:ATP binding"/>
    <property type="evidence" value="ECO:0007669"/>
    <property type="project" value="UniProtKB-KW"/>
</dbReference>
<keyword evidence="6" id="KW-0539">Nucleus</keyword>
<dbReference type="GO" id="GO:0008821">
    <property type="term" value="F:crossover junction DNA endonuclease activity"/>
    <property type="evidence" value="ECO:0007669"/>
    <property type="project" value="TreeGrafter"/>
</dbReference>
<dbReference type="EMBL" id="MCGR01000012">
    <property type="protein sequence ID" value="ORY88075.1"/>
    <property type="molecule type" value="Genomic_DNA"/>
</dbReference>
<evidence type="ECO:0000259" key="7">
    <source>
        <dbReference type="Pfam" id="PF08423"/>
    </source>
</evidence>
<evidence type="ECO:0000256" key="2">
    <source>
        <dbReference type="ARBA" id="ARBA00022741"/>
    </source>
</evidence>
<reference evidence="8 9" key="1">
    <citation type="submission" date="2016-07" db="EMBL/GenBank/DDBJ databases">
        <title>Pervasive Adenine N6-methylation of Active Genes in Fungi.</title>
        <authorList>
            <consortium name="DOE Joint Genome Institute"/>
            <person name="Mondo S.J."/>
            <person name="Dannebaum R.O."/>
            <person name="Kuo R.C."/>
            <person name="Labutti K."/>
            <person name="Haridas S."/>
            <person name="Kuo A."/>
            <person name="Salamov A."/>
            <person name="Ahrendt S.R."/>
            <person name="Lipzen A."/>
            <person name="Sullivan W."/>
            <person name="Andreopoulos W.B."/>
            <person name="Clum A."/>
            <person name="Lindquist E."/>
            <person name="Daum C."/>
            <person name="Ramamoorthy G.K."/>
            <person name="Gryganskyi A."/>
            <person name="Culley D."/>
            <person name="Magnuson J.K."/>
            <person name="James T.Y."/>
            <person name="O'Malley M.A."/>
            <person name="Stajich J.E."/>
            <person name="Spatafora J.W."/>
            <person name="Visel A."/>
            <person name="Grigoriev I.V."/>
        </authorList>
    </citation>
    <scope>NUCLEOTIDE SEQUENCE [LARGE SCALE GENOMIC DNA]</scope>
    <source>
        <strain evidence="8 9">62-1032</strain>
    </source>
</reference>
<dbReference type="InterPro" id="IPR013632">
    <property type="entry name" value="Rad51_C"/>
</dbReference>
<dbReference type="InterPro" id="IPR027417">
    <property type="entry name" value="P-loop_NTPase"/>
</dbReference>
<dbReference type="Gene3D" id="3.40.50.300">
    <property type="entry name" value="P-loop containing nucleotide triphosphate hydrolases"/>
    <property type="match status" value="1"/>
</dbReference>
<dbReference type="PANTHER" id="PTHR46239:SF1">
    <property type="entry name" value="DNA REPAIR PROTEIN RAD51 HOMOLOG 3"/>
    <property type="match status" value="1"/>
</dbReference>
<keyword evidence="5" id="KW-0234">DNA repair</keyword>
<dbReference type="GO" id="GO:0007131">
    <property type="term" value="P:reciprocal meiotic recombination"/>
    <property type="evidence" value="ECO:0007669"/>
    <property type="project" value="TreeGrafter"/>
</dbReference>
<keyword evidence="4" id="KW-0067">ATP-binding</keyword>
<accession>A0A1Y2FZM4</accession>
<keyword evidence="2" id="KW-0547">Nucleotide-binding</keyword>
<organism evidence="8 9">
    <name type="scientific">Leucosporidium creatinivorum</name>
    <dbReference type="NCBI Taxonomy" id="106004"/>
    <lineage>
        <taxon>Eukaryota</taxon>
        <taxon>Fungi</taxon>
        <taxon>Dikarya</taxon>
        <taxon>Basidiomycota</taxon>
        <taxon>Pucciniomycotina</taxon>
        <taxon>Microbotryomycetes</taxon>
        <taxon>Leucosporidiales</taxon>
        <taxon>Leucosporidium</taxon>
    </lineage>
</organism>
<dbReference type="GO" id="GO:0033063">
    <property type="term" value="C:Rad51B-Rad51C-Rad51D-XRCC2 complex"/>
    <property type="evidence" value="ECO:0007669"/>
    <property type="project" value="TreeGrafter"/>
</dbReference>
<dbReference type="GO" id="GO:0000400">
    <property type="term" value="F:four-way junction DNA binding"/>
    <property type="evidence" value="ECO:0007669"/>
    <property type="project" value="TreeGrafter"/>
</dbReference>
<dbReference type="AlphaFoldDB" id="A0A1Y2FZM4"/>
<evidence type="ECO:0000256" key="5">
    <source>
        <dbReference type="ARBA" id="ARBA00023204"/>
    </source>
</evidence>
<dbReference type="GO" id="GO:0033065">
    <property type="term" value="C:Rad51C-XRCC3 complex"/>
    <property type="evidence" value="ECO:0007669"/>
    <property type="project" value="TreeGrafter"/>
</dbReference>
<dbReference type="PANTHER" id="PTHR46239">
    <property type="entry name" value="DNA REPAIR PROTEIN RAD51 HOMOLOG 3 RAD51C"/>
    <property type="match status" value="1"/>
</dbReference>
<dbReference type="STRING" id="106004.A0A1Y2FZM4"/>
<evidence type="ECO:0000313" key="9">
    <source>
        <dbReference type="Proteomes" id="UP000193467"/>
    </source>
</evidence>
<dbReference type="SUPFAM" id="SSF52540">
    <property type="entry name" value="P-loop containing nucleoside triphosphate hydrolases"/>
    <property type="match status" value="1"/>
</dbReference>